<accession>A0A6I4MBU6</accession>
<feature type="signal peptide" evidence="1">
    <location>
        <begin position="1"/>
        <end position="22"/>
    </location>
</feature>
<feature type="chain" id="PRO_5026206746" description="Peptidase inhibitor family I36 protein" evidence="1">
    <location>
        <begin position="23"/>
        <end position="127"/>
    </location>
</feature>
<keyword evidence="1" id="KW-0732">Signal</keyword>
<evidence type="ECO:0000256" key="1">
    <source>
        <dbReference type="SAM" id="SignalP"/>
    </source>
</evidence>
<dbReference type="AlphaFoldDB" id="A0A6I4MBU6"/>
<comment type="caution">
    <text evidence="2">The sequence shown here is derived from an EMBL/GenBank/DDBJ whole genome shotgun (WGS) entry which is preliminary data.</text>
</comment>
<proteinExistence type="predicted"/>
<keyword evidence="3" id="KW-1185">Reference proteome</keyword>
<protein>
    <recommendedName>
        <fullName evidence="4">Peptidase inhibitor family I36 protein</fullName>
    </recommendedName>
</protein>
<evidence type="ECO:0000313" key="2">
    <source>
        <dbReference type="EMBL" id="MWA01714.1"/>
    </source>
</evidence>
<organism evidence="2 3">
    <name type="scientific">Actinomadura physcomitrii</name>
    <dbReference type="NCBI Taxonomy" id="2650748"/>
    <lineage>
        <taxon>Bacteria</taxon>
        <taxon>Bacillati</taxon>
        <taxon>Actinomycetota</taxon>
        <taxon>Actinomycetes</taxon>
        <taxon>Streptosporangiales</taxon>
        <taxon>Thermomonosporaceae</taxon>
        <taxon>Actinomadura</taxon>
    </lineage>
</organism>
<evidence type="ECO:0008006" key="4">
    <source>
        <dbReference type="Google" id="ProtNLM"/>
    </source>
</evidence>
<evidence type="ECO:0000313" key="3">
    <source>
        <dbReference type="Proteomes" id="UP000462055"/>
    </source>
</evidence>
<gene>
    <name evidence="2" type="ORF">F8568_015290</name>
</gene>
<name>A0A6I4MBU6_9ACTN</name>
<sequence>MAASAGLATAALLAAAPVAAQAASGSESAHTAAAHDPWHTCPDGAVCVYPEGADPAGSNPTYVFKKYGAHNLRNQFGNHWVLNNQYGGATASLCKGANGVDCGRPIAAKTGVNANLTPINSITLNRP</sequence>
<reference evidence="2" key="1">
    <citation type="submission" date="2019-12" db="EMBL/GenBank/DDBJ databases">
        <title>Actinomadura physcomitrii sp. nov., a novel actinomycete isolated from moss [Physcomitrium sphaericum (Ludw) Fuernr].</title>
        <authorList>
            <person name="Zhuang X."/>
        </authorList>
    </citation>
    <scope>NUCLEOTIDE SEQUENCE [LARGE SCALE GENOMIC DNA]</scope>
    <source>
        <strain evidence="2">LD22</strain>
    </source>
</reference>
<dbReference type="Proteomes" id="UP000462055">
    <property type="component" value="Unassembled WGS sequence"/>
</dbReference>
<dbReference type="EMBL" id="WBMS02000010">
    <property type="protein sequence ID" value="MWA01714.1"/>
    <property type="molecule type" value="Genomic_DNA"/>
</dbReference>